<dbReference type="PANTHER" id="PTHR43194">
    <property type="entry name" value="HYDROLASE ALPHA/BETA FOLD FAMILY"/>
    <property type="match status" value="1"/>
</dbReference>
<organism evidence="2 3">
    <name type="scientific">Fulvimarina uroteuthidis</name>
    <dbReference type="NCBI Taxonomy" id="3098149"/>
    <lineage>
        <taxon>Bacteria</taxon>
        <taxon>Pseudomonadati</taxon>
        <taxon>Pseudomonadota</taxon>
        <taxon>Alphaproteobacteria</taxon>
        <taxon>Hyphomicrobiales</taxon>
        <taxon>Aurantimonadaceae</taxon>
        <taxon>Fulvimarina</taxon>
    </lineage>
</organism>
<dbReference type="SUPFAM" id="SSF53474">
    <property type="entry name" value="alpha/beta-Hydrolases"/>
    <property type="match status" value="1"/>
</dbReference>
<evidence type="ECO:0000313" key="2">
    <source>
        <dbReference type="EMBL" id="MDY8109411.1"/>
    </source>
</evidence>
<evidence type="ECO:0000259" key="1">
    <source>
        <dbReference type="Pfam" id="PF00561"/>
    </source>
</evidence>
<dbReference type="Pfam" id="PF00561">
    <property type="entry name" value="Abhydrolase_1"/>
    <property type="match status" value="1"/>
</dbReference>
<proteinExistence type="predicted"/>
<accession>A0ABU5I214</accession>
<dbReference type="InterPro" id="IPR029058">
    <property type="entry name" value="AB_hydrolase_fold"/>
</dbReference>
<protein>
    <submittedName>
        <fullName evidence="2">Alpha/beta hydrolase</fullName>
    </submittedName>
</protein>
<dbReference type="Proteomes" id="UP001294412">
    <property type="component" value="Unassembled WGS sequence"/>
</dbReference>
<dbReference type="PANTHER" id="PTHR43194:SF2">
    <property type="entry name" value="PEROXISOMAL MEMBRANE PROTEIN LPX1"/>
    <property type="match status" value="1"/>
</dbReference>
<keyword evidence="3" id="KW-1185">Reference proteome</keyword>
<sequence>MIADDENERSQTAAARGEVHVYERDGLTLAMRVHGALDGAKIPLVCLPGLTRNSRDFDGFAQAMRARDPGRCLIAFDYRGRGLSDAAPAPAAYNAAEEARDVLAGLDHLNIERVDLIGTSRGVIVTHLIGAMAGPRIGRIVFNDAGPRIESAGLLEIRDYLRAAQDHPDWTSATDAVEALFAPSFPALERADFERQARALFIERDGVLVSDYDPTLLETLDGLSPDLPLPELWDLFDHLLDKPLLVLRGEHSGILSKSTVEEMARRHPDLTAHTVPGQGHAPFLETSGLPDRISDFLDADRP</sequence>
<dbReference type="GO" id="GO:0016787">
    <property type="term" value="F:hydrolase activity"/>
    <property type="evidence" value="ECO:0007669"/>
    <property type="project" value="UniProtKB-KW"/>
</dbReference>
<dbReference type="RefSeq" id="WP_322186903.1">
    <property type="nucleotide sequence ID" value="NZ_JAXLPB010000003.1"/>
</dbReference>
<feature type="domain" description="AB hydrolase-1" evidence="1">
    <location>
        <begin position="43"/>
        <end position="285"/>
    </location>
</feature>
<evidence type="ECO:0000313" key="3">
    <source>
        <dbReference type="Proteomes" id="UP001294412"/>
    </source>
</evidence>
<dbReference type="InterPro" id="IPR000073">
    <property type="entry name" value="AB_hydrolase_1"/>
</dbReference>
<dbReference type="EMBL" id="JAXLPB010000003">
    <property type="protein sequence ID" value="MDY8109411.1"/>
    <property type="molecule type" value="Genomic_DNA"/>
</dbReference>
<name>A0ABU5I214_9HYPH</name>
<comment type="caution">
    <text evidence="2">The sequence shown here is derived from an EMBL/GenBank/DDBJ whole genome shotgun (WGS) entry which is preliminary data.</text>
</comment>
<dbReference type="InterPro" id="IPR050228">
    <property type="entry name" value="Carboxylesterase_BioH"/>
</dbReference>
<dbReference type="Gene3D" id="3.40.50.1820">
    <property type="entry name" value="alpha/beta hydrolase"/>
    <property type="match status" value="1"/>
</dbReference>
<keyword evidence="2" id="KW-0378">Hydrolase</keyword>
<gene>
    <name evidence="2" type="ORF">U0C82_09690</name>
</gene>
<reference evidence="2 3" key="1">
    <citation type="submission" date="2023-12" db="EMBL/GenBank/DDBJ databases">
        <title>Description of Novel Strain Fulvimarina sp. 2208YS6-2-32 isolated from Uroteuthis (Photololigo) edulis.</title>
        <authorList>
            <person name="Park J.-S."/>
        </authorList>
    </citation>
    <scope>NUCLEOTIDE SEQUENCE [LARGE SCALE GENOMIC DNA]</scope>
    <source>
        <strain evidence="2 3">2208YS6-2-32</strain>
    </source>
</reference>